<evidence type="ECO:0000313" key="2">
    <source>
        <dbReference type="Proteomes" id="UP000029995"/>
    </source>
</evidence>
<reference evidence="1 2" key="1">
    <citation type="submission" date="2014-01" db="EMBL/GenBank/DDBJ databases">
        <title>Genome sequence determination for a cystic fibrosis isolate, Inquilinus limosus.</title>
        <authorList>
            <person name="Pino M."/>
            <person name="Di Conza J."/>
            <person name="Gutkind G."/>
        </authorList>
    </citation>
    <scope>NUCLEOTIDE SEQUENCE [LARGE SCALE GENOMIC DNA]</scope>
    <source>
        <strain evidence="1 2">MP06</strain>
    </source>
</reference>
<sequence length="113" mass="13111">MIRVKRVYDPPEEGDGFRVLVDRLWPRGLTKDEAALDLWLKTVAPSDELRRWLHAAPEKWPEFCHRYTAELDAHPNAVAFLRQKSKDGWVTLLYASRDERHNNAVVLAKYLGG</sequence>
<dbReference type="Proteomes" id="UP000029995">
    <property type="component" value="Unassembled WGS sequence"/>
</dbReference>
<keyword evidence="1" id="KW-0808">Transferase</keyword>
<dbReference type="AlphaFoldDB" id="A0A0A0D0L1"/>
<dbReference type="Pfam" id="PF22752">
    <property type="entry name" value="DUF488-N3i"/>
    <property type="match status" value="1"/>
</dbReference>
<evidence type="ECO:0000313" key="1">
    <source>
        <dbReference type="EMBL" id="KGM30632.1"/>
    </source>
</evidence>
<dbReference type="PANTHER" id="PTHR36849:SF1">
    <property type="entry name" value="CYTOPLASMIC PROTEIN"/>
    <property type="match status" value="1"/>
</dbReference>
<organism evidence="1 2">
    <name type="scientific">Inquilinus limosus MP06</name>
    <dbReference type="NCBI Taxonomy" id="1398085"/>
    <lineage>
        <taxon>Bacteria</taxon>
        <taxon>Pseudomonadati</taxon>
        <taxon>Pseudomonadota</taxon>
        <taxon>Alphaproteobacteria</taxon>
        <taxon>Rhodospirillales</taxon>
        <taxon>Rhodospirillaceae</taxon>
        <taxon>Inquilinus</taxon>
    </lineage>
</organism>
<dbReference type="GO" id="GO:0032259">
    <property type="term" value="P:methylation"/>
    <property type="evidence" value="ECO:0007669"/>
    <property type="project" value="UniProtKB-KW"/>
</dbReference>
<comment type="caution">
    <text evidence="1">The sequence shown here is derived from an EMBL/GenBank/DDBJ whole genome shotgun (WGS) entry which is preliminary data.</text>
</comment>
<proteinExistence type="predicted"/>
<accession>A0A0A0D0L1</accession>
<dbReference type="GO" id="GO:0008168">
    <property type="term" value="F:methyltransferase activity"/>
    <property type="evidence" value="ECO:0007669"/>
    <property type="project" value="UniProtKB-KW"/>
</dbReference>
<name>A0A0A0D0L1_9PROT</name>
<dbReference type="PANTHER" id="PTHR36849">
    <property type="entry name" value="CYTOPLASMIC PROTEIN-RELATED"/>
    <property type="match status" value="1"/>
</dbReference>
<protein>
    <submittedName>
        <fullName evidence="1">Uroporphyrin-III methyltransferase</fullName>
    </submittedName>
</protein>
<dbReference type="OrthoDB" id="9790745at2"/>
<keyword evidence="1" id="KW-0489">Methyltransferase</keyword>
<gene>
    <name evidence="1" type="ORF">P409_31890</name>
</gene>
<dbReference type="EMBL" id="JANX01000754">
    <property type="protein sequence ID" value="KGM30632.1"/>
    <property type="molecule type" value="Genomic_DNA"/>
</dbReference>
<dbReference type="RefSeq" id="WP_034848089.1">
    <property type="nucleotide sequence ID" value="NZ_JANX01000754.1"/>
</dbReference>
<dbReference type="InterPro" id="IPR052552">
    <property type="entry name" value="YeaO-like"/>
</dbReference>